<proteinExistence type="predicted"/>
<name>A0A132AII6_SARSC</name>
<sequence length="64" mass="7657">MVSYEDNHIGYHSIVRWFMTLLRQTIETGIDNLIEFYWIQFDCSTFANTTHTKLSIECTDNTQY</sequence>
<reference evidence="1 2" key="1">
    <citation type="journal article" date="2015" name="Parasit. Vectors">
        <title>Draft genome of the scabies mite.</title>
        <authorList>
            <person name="Rider S.D.Jr."/>
            <person name="Morgan M.S."/>
            <person name="Arlian L.G."/>
        </authorList>
    </citation>
    <scope>NUCLEOTIDE SEQUENCE [LARGE SCALE GENOMIC DNA]</scope>
    <source>
        <strain evidence="1">Arlian Lab</strain>
    </source>
</reference>
<dbReference type="VEuPathDB" id="VectorBase:SSCA008550"/>
<organism evidence="1 2">
    <name type="scientific">Sarcoptes scabiei</name>
    <name type="common">Itch mite</name>
    <name type="synonym">Acarus scabiei</name>
    <dbReference type="NCBI Taxonomy" id="52283"/>
    <lineage>
        <taxon>Eukaryota</taxon>
        <taxon>Metazoa</taxon>
        <taxon>Ecdysozoa</taxon>
        <taxon>Arthropoda</taxon>
        <taxon>Chelicerata</taxon>
        <taxon>Arachnida</taxon>
        <taxon>Acari</taxon>
        <taxon>Acariformes</taxon>
        <taxon>Sarcoptiformes</taxon>
        <taxon>Astigmata</taxon>
        <taxon>Psoroptidia</taxon>
        <taxon>Sarcoptoidea</taxon>
        <taxon>Sarcoptidae</taxon>
        <taxon>Sarcoptinae</taxon>
        <taxon>Sarcoptes</taxon>
    </lineage>
</organism>
<dbReference type="EMBL" id="JXLN01015770">
    <property type="protein sequence ID" value="KPM10802.1"/>
    <property type="molecule type" value="Genomic_DNA"/>
</dbReference>
<comment type="caution">
    <text evidence="1">The sequence shown here is derived from an EMBL/GenBank/DDBJ whole genome shotgun (WGS) entry which is preliminary data.</text>
</comment>
<dbReference type="AlphaFoldDB" id="A0A132AII6"/>
<evidence type="ECO:0000313" key="1">
    <source>
        <dbReference type="EMBL" id="KPM10802.1"/>
    </source>
</evidence>
<evidence type="ECO:0000313" key="2">
    <source>
        <dbReference type="Proteomes" id="UP000616769"/>
    </source>
</evidence>
<protein>
    <submittedName>
        <fullName evidence="1">Uncharacterized protein</fullName>
    </submittedName>
</protein>
<dbReference type="Proteomes" id="UP000616769">
    <property type="component" value="Unassembled WGS sequence"/>
</dbReference>
<gene>
    <name evidence="1" type="ORF">QR98_0093650</name>
</gene>
<accession>A0A132AII6</accession>